<evidence type="ECO:0000256" key="2">
    <source>
        <dbReference type="ARBA" id="ARBA00022679"/>
    </source>
</evidence>
<dbReference type="AlphaFoldDB" id="K2H9K9"/>
<dbReference type="STRING" id="1231392.OCGS_2644"/>
<dbReference type="eggNOG" id="COG0438">
    <property type="taxonomic scope" value="Bacteria"/>
</dbReference>
<organism evidence="3 4">
    <name type="scientific">Oceaniovalibus guishaninsula JLT2003</name>
    <dbReference type="NCBI Taxonomy" id="1231392"/>
    <lineage>
        <taxon>Bacteria</taxon>
        <taxon>Pseudomonadati</taxon>
        <taxon>Pseudomonadota</taxon>
        <taxon>Alphaproteobacteria</taxon>
        <taxon>Rhodobacterales</taxon>
        <taxon>Roseobacteraceae</taxon>
        <taxon>Oceaniovalibus</taxon>
    </lineage>
</organism>
<dbReference type="EMBL" id="AMGO01000067">
    <property type="protein sequence ID" value="EKE43307.1"/>
    <property type="molecule type" value="Genomic_DNA"/>
</dbReference>
<dbReference type="PANTHER" id="PTHR12526:SF510">
    <property type="entry name" value="D-INOSITOL 3-PHOSPHATE GLYCOSYLTRANSFERASE"/>
    <property type="match status" value="1"/>
</dbReference>
<keyword evidence="4" id="KW-1185">Reference proteome</keyword>
<evidence type="ECO:0000313" key="3">
    <source>
        <dbReference type="EMBL" id="EKE43307.1"/>
    </source>
</evidence>
<dbReference type="Pfam" id="PF13692">
    <property type="entry name" value="Glyco_trans_1_4"/>
    <property type="match status" value="1"/>
</dbReference>
<evidence type="ECO:0000313" key="4">
    <source>
        <dbReference type="Proteomes" id="UP000006765"/>
    </source>
</evidence>
<evidence type="ECO:0000256" key="1">
    <source>
        <dbReference type="ARBA" id="ARBA00022676"/>
    </source>
</evidence>
<protein>
    <submittedName>
        <fullName evidence="3">Glycosyl transferase, group 1</fullName>
    </submittedName>
</protein>
<gene>
    <name evidence="3" type="ORF">OCGS_2644</name>
</gene>
<dbReference type="Proteomes" id="UP000006765">
    <property type="component" value="Unassembled WGS sequence"/>
</dbReference>
<proteinExistence type="predicted"/>
<dbReference type="GO" id="GO:0016757">
    <property type="term" value="F:glycosyltransferase activity"/>
    <property type="evidence" value="ECO:0007669"/>
    <property type="project" value="UniProtKB-KW"/>
</dbReference>
<accession>K2H9K9</accession>
<comment type="caution">
    <text evidence="3">The sequence shown here is derived from an EMBL/GenBank/DDBJ whole genome shotgun (WGS) entry which is preliminary data.</text>
</comment>
<dbReference type="Gene3D" id="3.40.50.2000">
    <property type="entry name" value="Glycogen Phosphorylase B"/>
    <property type="match status" value="2"/>
</dbReference>
<keyword evidence="1" id="KW-0328">Glycosyltransferase</keyword>
<dbReference type="CDD" id="cd03801">
    <property type="entry name" value="GT4_PimA-like"/>
    <property type="match status" value="1"/>
</dbReference>
<dbReference type="SUPFAM" id="SSF53756">
    <property type="entry name" value="UDP-Glycosyltransferase/glycogen phosphorylase"/>
    <property type="match status" value="1"/>
</dbReference>
<dbReference type="PANTHER" id="PTHR12526">
    <property type="entry name" value="GLYCOSYLTRANSFERASE"/>
    <property type="match status" value="1"/>
</dbReference>
<name>K2H9K9_9RHOB</name>
<keyword evidence="2 3" id="KW-0808">Transferase</keyword>
<reference evidence="3 4" key="1">
    <citation type="journal article" date="2012" name="J. Bacteriol.">
        <title>Draft Genome Sequence of Oceaniovalibus guishaninsula JLT2003T.</title>
        <authorList>
            <person name="Tang K."/>
            <person name="Liu K."/>
            <person name="Jiao N."/>
        </authorList>
    </citation>
    <scope>NUCLEOTIDE SEQUENCE [LARGE SCALE GENOMIC DNA]</scope>
    <source>
        <strain evidence="3 4">JLT2003</strain>
    </source>
</reference>
<sequence>MNILFFQYGDFAQAHASLAQGLPETYRDQARSVRLIEGLSDGAHVTVANFCDTPYDVALSPALRVIGLRVAETGQSDIAAIFAQAAPDRVICRSPNWRVLKQARREGIATLPCFASIFSRSGLQGFRTNRRFRHGLSGANVPCVANHSLNASRSLADVLGIAPERIVPWDWTRIPMSGGPKTAPADPLRPTAFYAGTLSESKGVGDCLKAVRLLKDRGIALTMSFAGTGPDGIETWQDRARTDGIADRVRFLGRVPQSDVRAGMRSHDLVVVPSRHDYAEGFPNTILEGLASASPVIVSDHPAFRGRLEPDRDCLVFRAGDAGALADCIDRAMRDRTLYETLSRTAGDSLERVHFGMDWGDLIATFLNDPHDEGGWVARNSLRALGG</sequence>
<dbReference type="RefSeq" id="WP_007427796.1">
    <property type="nucleotide sequence ID" value="NZ_AMGO01000067.1"/>
</dbReference>
<dbReference type="OrthoDB" id="9790710at2"/>